<organism evidence="2 3">
    <name type="scientific">Chaetoceros tenuissimus</name>
    <dbReference type="NCBI Taxonomy" id="426638"/>
    <lineage>
        <taxon>Eukaryota</taxon>
        <taxon>Sar</taxon>
        <taxon>Stramenopiles</taxon>
        <taxon>Ochrophyta</taxon>
        <taxon>Bacillariophyta</taxon>
        <taxon>Coscinodiscophyceae</taxon>
        <taxon>Chaetocerotophycidae</taxon>
        <taxon>Chaetocerotales</taxon>
        <taxon>Chaetocerotaceae</taxon>
        <taxon>Chaetoceros</taxon>
    </lineage>
</organism>
<sequence length="325" mass="38456">MKDILLGRYADHDGNLTVNSLVPLDDMPLMHPDEEDENNWRARRYPRSRLYWPLYSLGALVGHTNIVTVALKELGGKFDVPCGEEFALRSEEGVEIVDDHTLPSEMFHWIFQKNMVDMIGCLVKECGFKFRWIDHKKYISKTIFDTIFKVEDYPKPPWDGFVDEEDLLCQPDSEIKRIRGKASYELKMKMLDLLISLGFPFELFFPVEPSYLKAEKLQKEGKLRTPEERQEFEQSLSKTEKKVNERLYYATCSYNEIQRYKKDTVSMADFYENLKTRWKEGQETAQLSKLEEFEILDSRWRKQNESSSEPVFSSSDLEEEEEDWW</sequence>
<accession>A0AAD3H2H4</accession>
<evidence type="ECO:0000313" key="2">
    <source>
        <dbReference type="EMBL" id="GFH47479.1"/>
    </source>
</evidence>
<dbReference type="Proteomes" id="UP001054902">
    <property type="component" value="Unassembled WGS sequence"/>
</dbReference>
<comment type="caution">
    <text evidence="2">The sequence shown here is derived from an EMBL/GenBank/DDBJ whole genome shotgun (WGS) entry which is preliminary data.</text>
</comment>
<protein>
    <submittedName>
        <fullName evidence="2">Uncharacterized protein</fullName>
    </submittedName>
</protein>
<keyword evidence="3" id="KW-1185">Reference proteome</keyword>
<name>A0AAD3H2H4_9STRA</name>
<evidence type="ECO:0000256" key="1">
    <source>
        <dbReference type="SAM" id="MobiDB-lite"/>
    </source>
</evidence>
<dbReference type="EMBL" id="BLLK01000023">
    <property type="protein sequence ID" value="GFH47479.1"/>
    <property type="molecule type" value="Genomic_DNA"/>
</dbReference>
<reference evidence="2 3" key="1">
    <citation type="journal article" date="2021" name="Sci. Rep.">
        <title>The genome of the diatom Chaetoceros tenuissimus carries an ancient integrated fragment of an extant virus.</title>
        <authorList>
            <person name="Hongo Y."/>
            <person name="Kimura K."/>
            <person name="Takaki Y."/>
            <person name="Yoshida Y."/>
            <person name="Baba S."/>
            <person name="Kobayashi G."/>
            <person name="Nagasaki K."/>
            <person name="Hano T."/>
            <person name="Tomaru Y."/>
        </authorList>
    </citation>
    <scope>NUCLEOTIDE SEQUENCE [LARGE SCALE GENOMIC DNA]</scope>
    <source>
        <strain evidence="2 3">NIES-3715</strain>
    </source>
</reference>
<feature type="region of interest" description="Disordered" evidence="1">
    <location>
        <begin position="301"/>
        <end position="325"/>
    </location>
</feature>
<gene>
    <name evidence="2" type="ORF">CTEN210_03954</name>
</gene>
<proteinExistence type="predicted"/>
<feature type="compositionally biased region" description="Acidic residues" evidence="1">
    <location>
        <begin position="316"/>
        <end position="325"/>
    </location>
</feature>
<dbReference type="AlphaFoldDB" id="A0AAD3H2H4"/>
<evidence type="ECO:0000313" key="3">
    <source>
        <dbReference type="Proteomes" id="UP001054902"/>
    </source>
</evidence>
<feature type="compositionally biased region" description="Low complexity" evidence="1">
    <location>
        <begin position="306"/>
        <end position="315"/>
    </location>
</feature>